<dbReference type="OMA" id="DAKPDEW"/>
<evidence type="ECO:0000313" key="8">
    <source>
        <dbReference type="Proteomes" id="UP000318571"/>
    </source>
</evidence>
<feature type="region of interest" description="Disordered" evidence="5">
    <location>
        <begin position="1"/>
        <end position="29"/>
    </location>
</feature>
<accession>A0A553N818</accession>
<comment type="caution">
    <text evidence="7">The sequence shown here is derived from an EMBL/GenBank/DDBJ whole genome shotgun (WGS) entry which is preliminary data.</text>
</comment>
<organism evidence="7 8">
    <name type="scientific">Tigriopus californicus</name>
    <name type="common">Marine copepod</name>
    <dbReference type="NCBI Taxonomy" id="6832"/>
    <lineage>
        <taxon>Eukaryota</taxon>
        <taxon>Metazoa</taxon>
        <taxon>Ecdysozoa</taxon>
        <taxon>Arthropoda</taxon>
        <taxon>Crustacea</taxon>
        <taxon>Multicrustacea</taxon>
        <taxon>Hexanauplia</taxon>
        <taxon>Copepoda</taxon>
        <taxon>Harpacticoida</taxon>
        <taxon>Harpacticidae</taxon>
        <taxon>Tigriopus</taxon>
    </lineage>
</organism>
<dbReference type="EMBL" id="VCGU01000459">
    <property type="protein sequence ID" value="TRY61563.1"/>
    <property type="molecule type" value="Genomic_DNA"/>
</dbReference>
<dbReference type="Gene3D" id="2.40.37.10">
    <property type="entry name" value="Lyase, Ornithine Decarboxylase, Chain A, domain 1"/>
    <property type="match status" value="1"/>
</dbReference>
<dbReference type="Proteomes" id="UP000318571">
    <property type="component" value="Chromosome 8"/>
</dbReference>
<dbReference type="PANTHER" id="PTHR11482">
    <property type="entry name" value="ARGININE/DIAMINOPIMELATE/ORNITHINE DECARBOXYLASE"/>
    <property type="match status" value="1"/>
</dbReference>
<dbReference type="GO" id="GO:0004586">
    <property type="term" value="F:ornithine decarboxylase activity"/>
    <property type="evidence" value="ECO:0007669"/>
    <property type="project" value="TreeGrafter"/>
</dbReference>
<comment type="similarity">
    <text evidence="2">Belongs to the Orn/Lys/Arg decarboxylase class-II family.</text>
</comment>
<proteinExistence type="inferred from homology"/>
<dbReference type="SUPFAM" id="SSF50621">
    <property type="entry name" value="Alanine racemase C-terminal domain-like"/>
    <property type="match status" value="1"/>
</dbReference>
<dbReference type="GO" id="GO:0033387">
    <property type="term" value="P:putrescine biosynthetic process from arginine, via ornithine"/>
    <property type="evidence" value="ECO:0007669"/>
    <property type="project" value="TreeGrafter"/>
</dbReference>
<dbReference type="PANTHER" id="PTHR11482:SF6">
    <property type="entry name" value="ORNITHINE DECARBOXYLASE 1-RELATED"/>
    <property type="match status" value="1"/>
</dbReference>
<evidence type="ECO:0000256" key="3">
    <source>
        <dbReference type="ARBA" id="ARBA00022898"/>
    </source>
</evidence>
<evidence type="ECO:0000256" key="5">
    <source>
        <dbReference type="SAM" id="MobiDB-lite"/>
    </source>
</evidence>
<reference evidence="7 8" key="1">
    <citation type="journal article" date="2018" name="Nat. Ecol. Evol.">
        <title>Genomic signatures of mitonuclear coevolution across populations of Tigriopus californicus.</title>
        <authorList>
            <person name="Barreto F.S."/>
            <person name="Watson E.T."/>
            <person name="Lima T.G."/>
            <person name="Willett C.S."/>
            <person name="Edmands S."/>
            <person name="Li W."/>
            <person name="Burton R.S."/>
        </authorList>
    </citation>
    <scope>NUCLEOTIDE SEQUENCE [LARGE SCALE GENOMIC DNA]</scope>
    <source>
        <strain evidence="7 8">San Diego</strain>
    </source>
</reference>
<feature type="compositionally biased region" description="Polar residues" evidence="5">
    <location>
        <begin position="9"/>
        <end position="29"/>
    </location>
</feature>
<dbReference type="InterPro" id="IPR009006">
    <property type="entry name" value="Ala_racemase/Decarboxylase_C"/>
</dbReference>
<evidence type="ECO:0000256" key="4">
    <source>
        <dbReference type="ARBA" id="ARBA00023239"/>
    </source>
</evidence>
<evidence type="ECO:0000256" key="1">
    <source>
        <dbReference type="ARBA" id="ARBA00001933"/>
    </source>
</evidence>
<dbReference type="GO" id="GO:0005737">
    <property type="term" value="C:cytoplasm"/>
    <property type="evidence" value="ECO:0007669"/>
    <property type="project" value="TreeGrafter"/>
</dbReference>
<dbReference type="Pfam" id="PF02784">
    <property type="entry name" value="Orn_Arg_deC_N"/>
    <property type="match status" value="1"/>
</dbReference>
<gene>
    <name evidence="7" type="ORF">TCAL_05692</name>
</gene>
<keyword evidence="4" id="KW-0456">Lyase</keyword>
<feature type="domain" description="Orn/DAP/Arg decarboxylase 2 N-terminal" evidence="6">
    <location>
        <begin position="179"/>
        <end position="290"/>
    </location>
</feature>
<dbReference type="InterPro" id="IPR029066">
    <property type="entry name" value="PLP-binding_barrel"/>
</dbReference>
<name>A0A553N818_TIGCA</name>
<dbReference type="InterPro" id="IPR002433">
    <property type="entry name" value="Orn_de-COase"/>
</dbReference>
<evidence type="ECO:0000313" key="7">
    <source>
        <dbReference type="EMBL" id="TRY61563.1"/>
    </source>
</evidence>
<protein>
    <recommendedName>
        <fullName evidence="6">Orn/DAP/Arg decarboxylase 2 N-terminal domain-containing protein</fullName>
    </recommendedName>
</protein>
<evidence type="ECO:0000256" key="2">
    <source>
        <dbReference type="ARBA" id="ARBA00008872"/>
    </source>
</evidence>
<sequence length="576" mass="63584">MGKTLGVRETSQNSAIRAQTSDFSSGGSNTPARFFARSKYVPAKFRASQPIILGISLSTPETLCHGSTVWVSASCSALKAALRVGNVDFERVDRAEVWISDSRTEPIRAPPPPIPIFFSRSQPFPIAMKLERSEECSLNPKEVQNCPYVRMSEDERLLMQQIAYSGDQEEAFLICDQAKMVQALDGWTQSFPDIKPSFDVFQNGQELVLQMFQGRGCSFVCKNKDEIAKVVKAGIPGEDIILENSMLVASHLKVAARENVGTVVFRSPKDLTKVKKSHPNAKLFLAIDWSSLNEANELALESIQNATDLDLHVTGVFMVGHLPIGKAQKALGHLRLLFDKIQEFGPQDFEIIHLGALGSIPEEDLINGLKSNFPDNEGRVLEIQGCLPNGLLESAFSLCARIVGKRAYQSNSQSRRAYVLNEGVYGCFNQELHADDTPTFQPRPFDSSENLQFPTMLIGPSGDATDELEGEFGLPDLEEGDWIVFPNIGRHALGSANPKSYEAFAAPSVWSESENQLGLWIFMEEPLNNGCCKSQRSNSNNASVNGITLEQLQVSLQDYHFEDLLPEMLSLTGLDM</sequence>
<dbReference type="InterPro" id="IPR022644">
    <property type="entry name" value="De-COase2_N"/>
</dbReference>
<evidence type="ECO:0000259" key="6">
    <source>
        <dbReference type="Pfam" id="PF02784"/>
    </source>
</evidence>
<keyword evidence="8" id="KW-1185">Reference proteome</keyword>
<dbReference type="SUPFAM" id="SSF51419">
    <property type="entry name" value="PLP-binding barrel"/>
    <property type="match status" value="1"/>
</dbReference>
<dbReference type="AlphaFoldDB" id="A0A553N818"/>
<keyword evidence="3" id="KW-0663">Pyridoxal phosphate</keyword>
<dbReference type="Gene3D" id="3.20.20.10">
    <property type="entry name" value="Alanine racemase"/>
    <property type="match status" value="1"/>
</dbReference>
<dbReference type="STRING" id="6832.A0A553N818"/>
<comment type="cofactor">
    <cofactor evidence="1">
        <name>pyridoxal 5'-phosphate</name>
        <dbReference type="ChEBI" id="CHEBI:597326"/>
    </cofactor>
</comment>
<dbReference type="PRINTS" id="PR01182">
    <property type="entry name" value="ORNDCRBXLASE"/>
</dbReference>